<dbReference type="EMBL" id="QXML01000002">
    <property type="protein sequence ID" value="RIW17453.1"/>
    <property type="molecule type" value="Genomic_DNA"/>
</dbReference>
<reference evidence="1 2" key="1">
    <citation type="submission" date="2018-09" db="EMBL/GenBank/DDBJ databases">
        <authorList>
            <person name="Wang X."/>
            <person name="Du Z."/>
        </authorList>
    </citation>
    <scope>NUCLEOTIDE SEQUENCE [LARGE SCALE GENOMIC DNA]</scope>
    <source>
        <strain evidence="1 2">N3</strain>
    </source>
</reference>
<evidence type="ECO:0000313" key="1">
    <source>
        <dbReference type="EMBL" id="RIW17453.1"/>
    </source>
</evidence>
<dbReference type="AlphaFoldDB" id="A0A418PVA9"/>
<keyword evidence="2" id="KW-1185">Reference proteome</keyword>
<evidence type="ECO:0000313" key="2">
    <source>
        <dbReference type="Proteomes" id="UP000283522"/>
    </source>
</evidence>
<name>A0A418PVA9_9BACT</name>
<dbReference type="RefSeq" id="WP_119476890.1">
    <property type="nucleotide sequence ID" value="NZ_QXML01000002.1"/>
</dbReference>
<protein>
    <submittedName>
        <fullName evidence="1">Uncharacterized protein</fullName>
    </submittedName>
</protein>
<comment type="caution">
    <text evidence="1">The sequence shown here is derived from an EMBL/GenBank/DDBJ whole genome shotgun (WGS) entry which is preliminary data.</text>
</comment>
<sequence>MKALPIPSDFRKIYKHWQTLQTVENQYSLKDWIGCISNCNVLIESMENDFFGYYYRGLCNIKLRFFEEALSDLEKSKINLMKNKFPKLMKEYNQDVELRIANLFRKERKYNLALKRIDLLLKEYPDYLNGYKEKAGIQTDMDNLQSALDSVNQGLLNSPKDQELLKFRKTLIYSLTTKQ</sequence>
<dbReference type="OrthoDB" id="839488at2"/>
<gene>
    <name evidence="1" type="ORF">D0X99_06935</name>
</gene>
<organism evidence="1 2">
    <name type="scientific">Algoriphagus lacus</name>
    <dbReference type="NCBI Taxonomy" id="2056311"/>
    <lineage>
        <taxon>Bacteria</taxon>
        <taxon>Pseudomonadati</taxon>
        <taxon>Bacteroidota</taxon>
        <taxon>Cytophagia</taxon>
        <taxon>Cytophagales</taxon>
        <taxon>Cyclobacteriaceae</taxon>
        <taxon>Algoriphagus</taxon>
    </lineage>
</organism>
<dbReference type="Proteomes" id="UP000283522">
    <property type="component" value="Unassembled WGS sequence"/>
</dbReference>
<dbReference type="Gene3D" id="1.25.40.10">
    <property type="entry name" value="Tetratricopeptide repeat domain"/>
    <property type="match status" value="2"/>
</dbReference>
<accession>A0A418PVA9</accession>
<proteinExistence type="predicted"/>
<dbReference type="SUPFAM" id="SSF48452">
    <property type="entry name" value="TPR-like"/>
    <property type="match status" value="1"/>
</dbReference>
<dbReference type="InterPro" id="IPR011990">
    <property type="entry name" value="TPR-like_helical_dom_sf"/>
</dbReference>